<accession>A0A094YUN7</accession>
<dbReference type="Proteomes" id="UP000029448">
    <property type="component" value="Unassembled WGS sequence"/>
</dbReference>
<gene>
    <name evidence="2" type="ORF">AtDm6_1302</name>
</gene>
<evidence type="ECO:0000313" key="2">
    <source>
        <dbReference type="EMBL" id="KGB24304.1"/>
    </source>
</evidence>
<dbReference type="GO" id="GO:0007059">
    <property type="term" value="P:chromosome segregation"/>
    <property type="evidence" value="ECO:0007669"/>
    <property type="project" value="TreeGrafter"/>
</dbReference>
<feature type="domain" description="ParB-like N-terminal" evidence="1">
    <location>
        <begin position="4"/>
        <end position="98"/>
    </location>
</feature>
<dbReference type="InterPro" id="IPR003115">
    <property type="entry name" value="ParB_N"/>
</dbReference>
<dbReference type="Pfam" id="PF02195">
    <property type="entry name" value="ParB_N"/>
    <property type="match status" value="1"/>
</dbReference>
<sequence length="274" mass="30476">MNVKKVKLADIDPRIDGRIRPVDESHAEIIAQAFEEHGQETAIVVRYGSGAEGAPKYILVSGAHRLRAAEIAKWDSIDASITKLNADEARLQEIDENLIRQELDVLSRARCLYERKELYLKLHPETKLGVNQHSGIATVANPAPRFALDAAARMGVSERTVHAYVSLYKNLQPETVKILQKTTLADDRQELIYIGSIAEPVLQVSTVKEAIFKGKKPSELKEEPVRLSGDALWLSLGKKEASRVMKMEVPARRVFLDELAKAGVIRPEQIVEAA</sequence>
<dbReference type="RefSeq" id="WP_035379183.1">
    <property type="nucleotide sequence ID" value="NZ_JAUYUW010000001.1"/>
</dbReference>
<dbReference type="InterPro" id="IPR050336">
    <property type="entry name" value="Chromosome_partition/occlusion"/>
</dbReference>
<comment type="caution">
    <text evidence="2">The sequence shown here is derived from an EMBL/GenBank/DDBJ whole genome shotgun (WGS) entry which is preliminary data.</text>
</comment>
<evidence type="ECO:0000313" key="3">
    <source>
        <dbReference type="Proteomes" id="UP000029448"/>
    </source>
</evidence>
<dbReference type="CDD" id="cd16409">
    <property type="entry name" value="ParB_N_like"/>
    <property type="match status" value="1"/>
</dbReference>
<protein>
    <submittedName>
        <fullName evidence="2">Chromosome (Plasmid) partitioning protein ParB</fullName>
    </submittedName>
</protein>
<dbReference type="SMART" id="SM00470">
    <property type="entry name" value="ParB"/>
    <property type="match status" value="1"/>
</dbReference>
<proteinExistence type="predicted"/>
<name>A0A094YUN7_9PROT</name>
<dbReference type="SUPFAM" id="SSF110849">
    <property type="entry name" value="ParB/Sulfiredoxin"/>
    <property type="match status" value="1"/>
</dbReference>
<evidence type="ECO:0000259" key="1">
    <source>
        <dbReference type="SMART" id="SM00470"/>
    </source>
</evidence>
<dbReference type="InterPro" id="IPR036086">
    <property type="entry name" value="ParB/Sulfiredoxin_sf"/>
</dbReference>
<dbReference type="PATRIC" id="fig|104102.7.peg.1292"/>
<dbReference type="Gene3D" id="3.90.1530.10">
    <property type="entry name" value="Conserved hypothetical protein from pyrococcus furiosus pfu- 392566-001, ParB domain"/>
    <property type="match status" value="1"/>
</dbReference>
<dbReference type="PANTHER" id="PTHR33375:SF1">
    <property type="entry name" value="CHROMOSOME-PARTITIONING PROTEIN PARB-RELATED"/>
    <property type="match status" value="1"/>
</dbReference>
<dbReference type="GeneID" id="89478985"/>
<dbReference type="PANTHER" id="PTHR33375">
    <property type="entry name" value="CHROMOSOME-PARTITIONING PROTEIN PARB-RELATED"/>
    <property type="match status" value="1"/>
</dbReference>
<reference evidence="2 3" key="1">
    <citation type="submission" date="2014-06" db="EMBL/GenBank/DDBJ databases">
        <title>Functional and comparative genomic analyses of the Drosophila gut microbiota identify candidate symbiosis factors.</title>
        <authorList>
            <person name="Newell P.D."/>
            <person name="Chaston J.M."/>
            <person name="Douglas A.E."/>
        </authorList>
    </citation>
    <scope>NUCLEOTIDE SEQUENCE [LARGE SCALE GENOMIC DNA]</scope>
    <source>
        <strain evidence="2 3">DmCS_006</strain>
    </source>
</reference>
<keyword evidence="3" id="KW-1185">Reference proteome</keyword>
<organism evidence="2 3">
    <name type="scientific">Acetobacter tropicalis</name>
    <dbReference type="NCBI Taxonomy" id="104102"/>
    <lineage>
        <taxon>Bacteria</taxon>
        <taxon>Pseudomonadati</taxon>
        <taxon>Pseudomonadota</taxon>
        <taxon>Alphaproteobacteria</taxon>
        <taxon>Acetobacterales</taxon>
        <taxon>Acetobacteraceae</taxon>
        <taxon>Acetobacter</taxon>
    </lineage>
</organism>
<dbReference type="EMBL" id="JOKM01000048">
    <property type="protein sequence ID" value="KGB24304.1"/>
    <property type="molecule type" value="Genomic_DNA"/>
</dbReference>
<dbReference type="GO" id="GO:0005694">
    <property type="term" value="C:chromosome"/>
    <property type="evidence" value="ECO:0007669"/>
    <property type="project" value="TreeGrafter"/>
</dbReference>
<dbReference type="AlphaFoldDB" id="A0A094YUN7"/>
<dbReference type="STRING" id="104102.AtDm6_1302"/>